<evidence type="ECO:0000313" key="1">
    <source>
        <dbReference type="EMBL" id="KAL3509721.1"/>
    </source>
</evidence>
<organism evidence="1 2">
    <name type="scientific">Cinchona calisaya</name>
    <dbReference type="NCBI Taxonomy" id="153742"/>
    <lineage>
        <taxon>Eukaryota</taxon>
        <taxon>Viridiplantae</taxon>
        <taxon>Streptophyta</taxon>
        <taxon>Embryophyta</taxon>
        <taxon>Tracheophyta</taxon>
        <taxon>Spermatophyta</taxon>
        <taxon>Magnoliopsida</taxon>
        <taxon>eudicotyledons</taxon>
        <taxon>Gunneridae</taxon>
        <taxon>Pentapetalae</taxon>
        <taxon>asterids</taxon>
        <taxon>lamiids</taxon>
        <taxon>Gentianales</taxon>
        <taxon>Rubiaceae</taxon>
        <taxon>Cinchonoideae</taxon>
        <taxon>Cinchoneae</taxon>
        <taxon>Cinchona</taxon>
    </lineage>
</organism>
<name>A0ABD2YQR1_9GENT</name>
<accession>A0ABD2YQR1</accession>
<proteinExistence type="predicted"/>
<gene>
    <name evidence="1" type="ORF">ACH5RR_029122</name>
</gene>
<dbReference type="Proteomes" id="UP001630127">
    <property type="component" value="Unassembled WGS sequence"/>
</dbReference>
<comment type="caution">
    <text evidence="1">The sequence shown here is derived from an EMBL/GenBank/DDBJ whole genome shotgun (WGS) entry which is preliminary data.</text>
</comment>
<evidence type="ECO:0000313" key="2">
    <source>
        <dbReference type="Proteomes" id="UP001630127"/>
    </source>
</evidence>
<sequence>MERKEMAAVVLEVVAETTAAPRRPTTATVAQEIVTNTAMASKGPISIPMGSGNTAALVAQNQNATAVVDIATASLLTTPTKNDKASL</sequence>
<protein>
    <submittedName>
        <fullName evidence="1">Uncharacterized protein</fullName>
    </submittedName>
</protein>
<reference evidence="1 2" key="1">
    <citation type="submission" date="2024-11" db="EMBL/GenBank/DDBJ databases">
        <title>A near-complete genome assembly of Cinchona calisaya.</title>
        <authorList>
            <person name="Lian D.C."/>
            <person name="Zhao X.W."/>
            <person name="Wei L."/>
        </authorList>
    </citation>
    <scope>NUCLEOTIDE SEQUENCE [LARGE SCALE GENOMIC DNA]</scope>
    <source>
        <tissue evidence="1">Nenye</tissue>
    </source>
</reference>
<keyword evidence="2" id="KW-1185">Reference proteome</keyword>
<dbReference type="AlphaFoldDB" id="A0ABD2YQR1"/>
<dbReference type="EMBL" id="JBJUIK010000012">
    <property type="protein sequence ID" value="KAL3509721.1"/>
    <property type="molecule type" value="Genomic_DNA"/>
</dbReference>